<proteinExistence type="predicted"/>
<evidence type="ECO:0000313" key="1">
    <source>
        <dbReference type="EMBL" id="KIH61402.1"/>
    </source>
</evidence>
<evidence type="ECO:0000313" key="2">
    <source>
        <dbReference type="Proteomes" id="UP000054047"/>
    </source>
</evidence>
<gene>
    <name evidence="1" type="ORF">ANCDUO_08328</name>
</gene>
<sequence length="62" mass="7129">MAHMTAGARHLDVLFVDMAKMMGIVPQKLPQLTLRHCAFFFREDPGSPEKIREVLRVIIDHL</sequence>
<protein>
    <submittedName>
        <fullName evidence="1">Uncharacterized protein</fullName>
    </submittedName>
</protein>
<dbReference type="Proteomes" id="UP000054047">
    <property type="component" value="Unassembled WGS sequence"/>
</dbReference>
<name>A0A0C2DG34_9BILA</name>
<accession>A0A0C2DG34</accession>
<organism evidence="1 2">
    <name type="scientific">Ancylostoma duodenale</name>
    <dbReference type="NCBI Taxonomy" id="51022"/>
    <lineage>
        <taxon>Eukaryota</taxon>
        <taxon>Metazoa</taxon>
        <taxon>Ecdysozoa</taxon>
        <taxon>Nematoda</taxon>
        <taxon>Chromadorea</taxon>
        <taxon>Rhabditida</taxon>
        <taxon>Rhabditina</taxon>
        <taxon>Rhabditomorpha</taxon>
        <taxon>Strongyloidea</taxon>
        <taxon>Ancylostomatidae</taxon>
        <taxon>Ancylostomatinae</taxon>
        <taxon>Ancylostoma</taxon>
    </lineage>
</organism>
<dbReference type="EMBL" id="KN730155">
    <property type="protein sequence ID" value="KIH61402.1"/>
    <property type="molecule type" value="Genomic_DNA"/>
</dbReference>
<keyword evidence="2" id="KW-1185">Reference proteome</keyword>
<dbReference type="AlphaFoldDB" id="A0A0C2DG34"/>
<reference evidence="1 2" key="1">
    <citation type="submission" date="2013-12" db="EMBL/GenBank/DDBJ databases">
        <title>Draft genome of the parsitic nematode Ancylostoma duodenale.</title>
        <authorList>
            <person name="Mitreva M."/>
        </authorList>
    </citation>
    <scope>NUCLEOTIDE SEQUENCE [LARGE SCALE GENOMIC DNA]</scope>
    <source>
        <strain evidence="1 2">Zhejiang</strain>
    </source>
</reference>